<dbReference type="Proteomes" id="UP000298340">
    <property type="component" value="Unassembled WGS sequence"/>
</dbReference>
<gene>
    <name evidence="3" type="ORF">D0809_29405</name>
</gene>
<accession>A0A4Y7U2M6</accession>
<dbReference type="AlphaFoldDB" id="A0A4Y7U2M6"/>
<dbReference type="GO" id="GO:0005524">
    <property type="term" value="F:ATP binding"/>
    <property type="evidence" value="ECO:0007669"/>
    <property type="project" value="UniProtKB-UniRule"/>
</dbReference>
<dbReference type="EMBL" id="QWDN01001036">
    <property type="protein sequence ID" value="TEB40673.1"/>
    <property type="molecule type" value="Genomic_DNA"/>
</dbReference>
<sequence length="71" mass="7533">VIKVTAEEKKIAIKAAKAMDLKVAGVDIIRSSKGPLLLEVNSSPGLEGIEGATNKDIAGEMIRAIEKNFKL</sequence>
<evidence type="ECO:0000313" key="4">
    <source>
        <dbReference type="Proteomes" id="UP000298340"/>
    </source>
</evidence>
<dbReference type="PANTHER" id="PTHR21621:SF7">
    <property type="entry name" value="RIBOSOMAL PROTEIN BS6--L-GLUTAMATE LIGASE"/>
    <property type="match status" value="1"/>
</dbReference>
<feature type="non-terminal residue" evidence="3">
    <location>
        <position position="1"/>
    </location>
</feature>
<dbReference type="Pfam" id="PF08443">
    <property type="entry name" value="RimK"/>
    <property type="match status" value="1"/>
</dbReference>
<evidence type="ECO:0000256" key="1">
    <source>
        <dbReference type="PROSITE-ProRule" id="PRU00409"/>
    </source>
</evidence>
<evidence type="ECO:0000313" key="3">
    <source>
        <dbReference type="EMBL" id="TEB40673.1"/>
    </source>
</evidence>
<reference evidence="3 4" key="1">
    <citation type="journal article" date="2018" name="Syst. Appl. Microbiol.">
        <title>Flavobacterium circumlabens sp. nov. and Flavobacterium cupreum sp. nov., two psychrotrophic species isolated from Antarctic environmental samples.</title>
        <authorList>
            <person name="Kralova S."/>
            <person name="Busse H.J."/>
            <person name="Svec P."/>
            <person name="Maslanova I."/>
            <person name="Stankova E."/>
            <person name="Bartak M."/>
            <person name="Sedlacek I."/>
        </authorList>
    </citation>
    <scope>NUCLEOTIDE SEQUENCE [LARGE SCALE GENOMIC DNA]</scope>
    <source>
        <strain evidence="3 4">CCM 8828</strain>
    </source>
</reference>
<evidence type="ECO:0000259" key="2">
    <source>
        <dbReference type="PROSITE" id="PS50975"/>
    </source>
</evidence>
<dbReference type="GO" id="GO:0005737">
    <property type="term" value="C:cytoplasm"/>
    <property type="evidence" value="ECO:0007669"/>
    <property type="project" value="TreeGrafter"/>
</dbReference>
<name>A0A4Y7U2M6_9FLAO</name>
<dbReference type="GO" id="GO:0046872">
    <property type="term" value="F:metal ion binding"/>
    <property type="evidence" value="ECO:0007669"/>
    <property type="project" value="InterPro"/>
</dbReference>
<dbReference type="Gene3D" id="3.30.470.20">
    <property type="entry name" value="ATP-grasp fold, B domain"/>
    <property type="match status" value="1"/>
</dbReference>
<keyword evidence="1" id="KW-0067">ATP-binding</keyword>
<proteinExistence type="predicted"/>
<feature type="domain" description="ATP-grasp" evidence="2">
    <location>
        <begin position="9"/>
        <end position="66"/>
    </location>
</feature>
<dbReference type="PROSITE" id="PS50975">
    <property type="entry name" value="ATP_GRASP"/>
    <property type="match status" value="1"/>
</dbReference>
<protein>
    <submittedName>
        <fullName evidence="3">Alpha-L-glutamate ligase</fullName>
    </submittedName>
</protein>
<dbReference type="PANTHER" id="PTHR21621">
    <property type="entry name" value="RIBOSOMAL PROTEIN S6 MODIFICATION PROTEIN"/>
    <property type="match status" value="1"/>
</dbReference>
<dbReference type="SUPFAM" id="SSF56059">
    <property type="entry name" value="Glutathione synthetase ATP-binding domain-like"/>
    <property type="match status" value="1"/>
</dbReference>
<dbReference type="InterPro" id="IPR011761">
    <property type="entry name" value="ATP-grasp"/>
</dbReference>
<dbReference type="InterPro" id="IPR013651">
    <property type="entry name" value="ATP-grasp_RimK-type"/>
</dbReference>
<dbReference type="GO" id="GO:0018169">
    <property type="term" value="F:ribosomal S6-glutamic acid ligase activity"/>
    <property type="evidence" value="ECO:0007669"/>
    <property type="project" value="TreeGrafter"/>
</dbReference>
<keyword evidence="1" id="KW-0547">Nucleotide-binding</keyword>
<organism evidence="3 4">
    <name type="scientific">Flavobacterium circumlabens</name>
    <dbReference type="NCBI Taxonomy" id="2133765"/>
    <lineage>
        <taxon>Bacteria</taxon>
        <taxon>Pseudomonadati</taxon>
        <taxon>Bacteroidota</taxon>
        <taxon>Flavobacteriia</taxon>
        <taxon>Flavobacteriales</taxon>
        <taxon>Flavobacteriaceae</taxon>
        <taxon>Flavobacterium</taxon>
    </lineage>
</organism>
<dbReference type="GO" id="GO:0009432">
    <property type="term" value="P:SOS response"/>
    <property type="evidence" value="ECO:0007669"/>
    <property type="project" value="TreeGrafter"/>
</dbReference>
<comment type="caution">
    <text evidence="3">The sequence shown here is derived from an EMBL/GenBank/DDBJ whole genome shotgun (WGS) entry which is preliminary data.</text>
</comment>
<keyword evidence="3" id="KW-0436">Ligase</keyword>